<dbReference type="Gene3D" id="1.20.5.1700">
    <property type="match status" value="1"/>
</dbReference>
<gene>
    <name evidence="2" type="ORF">EAH89_19885</name>
</gene>
<dbReference type="EMBL" id="RCZP01000025">
    <property type="protein sequence ID" value="TPG51572.1"/>
    <property type="molecule type" value="Genomic_DNA"/>
</dbReference>
<accession>A0A502FQK1</accession>
<feature type="compositionally biased region" description="Low complexity" evidence="1">
    <location>
        <begin position="125"/>
        <end position="149"/>
    </location>
</feature>
<name>A0A502FQK1_9PROT</name>
<dbReference type="Proteomes" id="UP000317078">
    <property type="component" value="Unassembled WGS sequence"/>
</dbReference>
<protein>
    <recommendedName>
        <fullName evidence="4">YbgF trimerisation domain-containing protein</fullName>
    </recommendedName>
</protein>
<sequence>MTPGAARAQAESREGIYLQNQILQLRQEMELMRRAAPVAPPVAAPSRGGAPVAGGELIGPLLDRVSALEDEVRRQRGLAEQAEFRNRTLQQQLEKLQGDVEYRFNQIEGRGGAAPAGRAGGGQPGALTPSTTAAPATPAVPAAPAGQPSAPGPRTPEVALREGQAALGRRDFAASEAAAREVLAARAPTRAQDAGILLGDSLMGKRDFQNAALAYDDAYRRSRASGRAPEAMLGLANAFNGFGAKRESCQTLDDLRTQFPRLPASLADRVGQARQRAGCR</sequence>
<comment type="caution">
    <text evidence="2">The sequence shown here is derived from an EMBL/GenBank/DDBJ whole genome shotgun (WGS) entry which is preliminary data.</text>
</comment>
<keyword evidence="3" id="KW-1185">Reference proteome</keyword>
<evidence type="ECO:0008006" key="4">
    <source>
        <dbReference type="Google" id="ProtNLM"/>
    </source>
</evidence>
<proteinExistence type="predicted"/>
<dbReference type="AlphaFoldDB" id="A0A502FQK1"/>
<feature type="compositionally biased region" description="Gly residues" evidence="1">
    <location>
        <begin position="111"/>
        <end position="124"/>
    </location>
</feature>
<dbReference type="Gene3D" id="1.25.40.10">
    <property type="entry name" value="Tetratricopeptide repeat domain"/>
    <property type="match status" value="1"/>
</dbReference>
<dbReference type="OrthoDB" id="7281831at2"/>
<feature type="region of interest" description="Disordered" evidence="1">
    <location>
        <begin position="111"/>
        <end position="156"/>
    </location>
</feature>
<reference evidence="2 3" key="1">
    <citation type="journal article" date="2019" name="Environ. Microbiol.">
        <title>Species interactions and distinct microbial communities in high Arctic permafrost affected cryosols are associated with the CH4 and CO2 gas fluxes.</title>
        <authorList>
            <person name="Altshuler I."/>
            <person name="Hamel J."/>
            <person name="Turney S."/>
            <person name="Magnuson E."/>
            <person name="Levesque R."/>
            <person name="Greer C."/>
            <person name="Whyte L.G."/>
        </authorList>
    </citation>
    <scope>NUCLEOTIDE SEQUENCE [LARGE SCALE GENOMIC DNA]</scope>
    <source>
        <strain evidence="2 3">S9.3B</strain>
    </source>
</reference>
<organism evidence="2 3">
    <name type="scientific">Muricoccus nepalensis</name>
    <dbReference type="NCBI Taxonomy" id="1854500"/>
    <lineage>
        <taxon>Bacteria</taxon>
        <taxon>Pseudomonadati</taxon>
        <taxon>Pseudomonadota</taxon>
        <taxon>Alphaproteobacteria</taxon>
        <taxon>Acetobacterales</taxon>
        <taxon>Roseomonadaceae</taxon>
        <taxon>Muricoccus</taxon>
    </lineage>
</organism>
<dbReference type="InterPro" id="IPR011990">
    <property type="entry name" value="TPR-like_helical_dom_sf"/>
</dbReference>
<evidence type="ECO:0000313" key="3">
    <source>
        <dbReference type="Proteomes" id="UP000317078"/>
    </source>
</evidence>
<evidence type="ECO:0000313" key="2">
    <source>
        <dbReference type="EMBL" id="TPG51572.1"/>
    </source>
</evidence>
<evidence type="ECO:0000256" key="1">
    <source>
        <dbReference type="SAM" id="MobiDB-lite"/>
    </source>
</evidence>